<comment type="subcellular location">
    <subcellularLocation>
        <location evidence="1">Membrane</location>
        <topology evidence="1">Multi-pass membrane protein</topology>
    </subcellularLocation>
</comment>
<dbReference type="Pfam" id="PF00078">
    <property type="entry name" value="RVT_1"/>
    <property type="match status" value="1"/>
</dbReference>
<protein>
    <submittedName>
        <fullName evidence="5">RNA-directed DNA polymerase from mobile element jockey</fullName>
    </submittedName>
</protein>
<dbReference type="Gene3D" id="3.60.10.10">
    <property type="entry name" value="Endonuclease/exonuclease/phosphatase"/>
    <property type="match status" value="1"/>
</dbReference>
<dbReference type="PANTHER" id="PTHR33395:SF22">
    <property type="entry name" value="REVERSE TRANSCRIPTASE DOMAIN-CONTAINING PROTEIN"/>
    <property type="match status" value="1"/>
</dbReference>
<dbReference type="InterPro" id="IPR006043">
    <property type="entry name" value="NCS2"/>
</dbReference>
<evidence type="ECO:0000256" key="3">
    <source>
        <dbReference type="ARBA" id="ARBA00022989"/>
    </source>
</evidence>
<dbReference type="EMBL" id="CACRXK020000150">
    <property type="protein sequence ID" value="CAB3978887.1"/>
    <property type="molecule type" value="Genomic_DNA"/>
</dbReference>
<proteinExistence type="predicted"/>
<keyword evidence="2" id="KW-0812">Transmembrane</keyword>
<organism evidence="5 6">
    <name type="scientific">Paramuricea clavata</name>
    <name type="common">Red gorgonian</name>
    <name type="synonym">Violescent sea-whip</name>
    <dbReference type="NCBI Taxonomy" id="317549"/>
    <lineage>
        <taxon>Eukaryota</taxon>
        <taxon>Metazoa</taxon>
        <taxon>Cnidaria</taxon>
        <taxon>Anthozoa</taxon>
        <taxon>Octocorallia</taxon>
        <taxon>Malacalcyonacea</taxon>
        <taxon>Plexauridae</taxon>
        <taxon>Paramuricea</taxon>
    </lineage>
</organism>
<dbReference type="PANTHER" id="PTHR33395">
    <property type="entry name" value="TRANSCRIPTASE, PUTATIVE-RELATED-RELATED"/>
    <property type="match status" value="1"/>
</dbReference>
<dbReference type="OrthoDB" id="5990125at2759"/>
<name>A0A7D9HBU7_PARCT</name>
<dbReference type="InterPro" id="IPR043502">
    <property type="entry name" value="DNA/RNA_pol_sf"/>
</dbReference>
<evidence type="ECO:0000256" key="4">
    <source>
        <dbReference type="ARBA" id="ARBA00023136"/>
    </source>
</evidence>
<dbReference type="GO" id="GO:0003964">
    <property type="term" value="F:RNA-directed DNA polymerase activity"/>
    <property type="evidence" value="ECO:0007669"/>
    <property type="project" value="UniProtKB-KW"/>
</dbReference>
<sequence length="1013" mass="113249">MNLKYRKSTGCPSNKIAFWLVTLAVIWISSRPDPCCHNCVNTDSGFCDVINARSINISRFTLLPVLVNRFRKFNKRVIAPLHCHQSTWNKHGYLCLSPPDFDPDIDITIYMDIATNPGPVPPSRTDNNNLKILYLNARSIKSFVSIDNNSSNKVCKITLLQELVYGDHYEVVCICETWLNNTILDSELLLGFNIFRQDRMGKIGGGVLIAVKEGLQATRRCDLERNGIELLVVQLNKSNNKLVILYVYYHPPGTCSDGLNLLNDSLLSNPESSCIVLVGDFNIPSISWSDNSSTPNNSGGRANGDVLCELIRDNFLHQFIEGPTHRAGNKLDLLFCNRAETISDVLTSPSNEHNFPTDHHIIEFSICTKFTRAKPVRRVVYDYRQVDFPALRRALTEAYLDIPLTLWKDNFLSIVTSFIPTKIVKDTSSPPWIDGEVRHLIRKKYTALRNYRKNKTAERKLKLRTLCQQIKYAIRAKHKIYLAKIEASFKEKPKIFWKYHKAILNFRSALNPVITFNNHIAKSPREKAELCHTYFCSVFRPTKTTVNPEVSTSLPLTSTQLSDITISEEDVVQHLSILDPSKATGPDGIPGRVLKECSSVIAPSLCSLFNHSLHSGTVPSEWKSANVTPVHKKDKKEPATNYRPISLLSIISKVLERCVCNRFYDHVREIINKAQHDFANAFDSVDHGILLKKLKAYGISGNLYNWFTDYLRGRTQRVVVEGVASEWSPVTSGVPQGSILGPMLFLLFINDLPDVIPPTTSTGLYADDTKLYTAITSRQDCDNLQGALSYVDDWSKESNINFNTSKCKALTISRRKQPIVLNYHLGSAELIRVDSEVDLGITVTSNLSWNRHITKLVTKANSTLGLLRRTCPMLTNCDARRTLYLSLVKSQLSYATEIWSPYQSLNKISLEKLQRRATRWILQVKKGQWGTPTVSLAGVFGMLAGVIAGVVESIGDYYACARLSGAPPPPSHAMNRGIGVEGIACFLAGAIGTGNATTSFSENIGALGITNVS</sequence>
<keyword evidence="3" id="KW-1133">Transmembrane helix</keyword>
<keyword evidence="5" id="KW-0548">Nucleotidyltransferase</keyword>
<dbReference type="CDD" id="cd01650">
    <property type="entry name" value="RT_nLTR_like"/>
    <property type="match status" value="1"/>
</dbReference>
<dbReference type="InterPro" id="IPR036691">
    <property type="entry name" value="Endo/exonu/phosph_ase_sf"/>
</dbReference>
<dbReference type="InterPro" id="IPR005135">
    <property type="entry name" value="Endo/exonuclease/phosphatase"/>
</dbReference>
<keyword evidence="5" id="KW-0808">Transferase</keyword>
<dbReference type="AlphaFoldDB" id="A0A7D9HBU7"/>
<accession>A0A7D9HBU7</accession>
<dbReference type="Pfam" id="PF03372">
    <property type="entry name" value="Exo_endo_phos"/>
    <property type="match status" value="1"/>
</dbReference>
<keyword evidence="6" id="KW-1185">Reference proteome</keyword>
<evidence type="ECO:0000313" key="5">
    <source>
        <dbReference type="EMBL" id="CAB3978887.1"/>
    </source>
</evidence>
<evidence type="ECO:0000256" key="1">
    <source>
        <dbReference type="ARBA" id="ARBA00004141"/>
    </source>
</evidence>
<reference evidence="5" key="1">
    <citation type="submission" date="2020-04" db="EMBL/GenBank/DDBJ databases">
        <authorList>
            <person name="Alioto T."/>
            <person name="Alioto T."/>
            <person name="Gomez Garrido J."/>
        </authorList>
    </citation>
    <scope>NUCLEOTIDE SEQUENCE</scope>
    <source>
        <strain evidence="5">A484AB</strain>
    </source>
</reference>
<dbReference type="GO" id="GO:0016020">
    <property type="term" value="C:membrane"/>
    <property type="evidence" value="ECO:0007669"/>
    <property type="project" value="UniProtKB-SubCell"/>
</dbReference>
<keyword evidence="4" id="KW-0472">Membrane</keyword>
<evidence type="ECO:0000313" key="6">
    <source>
        <dbReference type="Proteomes" id="UP001152795"/>
    </source>
</evidence>
<dbReference type="InterPro" id="IPR000477">
    <property type="entry name" value="RT_dom"/>
</dbReference>
<comment type="caution">
    <text evidence="5">The sequence shown here is derived from an EMBL/GenBank/DDBJ whole genome shotgun (WGS) entry which is preliminary data.</text>
</comment>
<evidence type="ECO:0000256" key="2">
    <source>
        <dbReference type="ARBA" id="ARBA00022692"/>
    </source>
</evidence>
<dbReference type="SUPFAM" id="SSF56219">
    <property type="entry name" value="DNase I-like"/>
    <property type="match status" value="1"/>
</dbReference>
<keyword evidence="5" id="KW-0695">RNA-directed DNA polymerase</keyword>
<dbReference type="Proteomes" id="UP001152795">
    <property type="component" value="Unassembled WGS sequence"/>
</dbReference>
<dbReference type="GO" id="GO:0022857">
    <property type="term" value="F:transmembrane transporter activity"/>
    <property type="evidence" value="ECO:0007669"/>
    <property type="project" value="InterPro"/>
</dbReference>
<dbReference type="Pfam" id="PF00860">
    <property type="entry name" value="Xan_ur_permease"/>
    <property type="match status" value="1"/>
</dbReference>
<dbReference type="GO" id="GO:0031012">
    <property type="term" value="C:extracellular matrix"/>
    <property type="evidence" value="ECO:0007669"/>
    <property type="project" value="TreeGrafter"/>
</dbReference>
<gene>
    <name evidence="5" type="ORF">PACLA_8A086907</name>
</gene>
<dbReference type="PROSITE" id="PS50878">
    <property type="entry name" value="RT_POL"/>
    <property type="match status" value="1"/>
</dbReference>
<dbReference type="SUPFAM" id="SSF56672">
    <property type="entry name" value="DNA/RNA polymerases"/>
    <property type="match status" value="1"/>
</dbReference>